<sequence length="189" mass="22076">MSVEIPATFYSNVRFYAGKIDQERTPSDQTWPYRNHQFIDCGPLSVSFHSDVNRRGCLLLPRDVSNTKRAEKKTYLLLPYSQMKHIARIKSIGSVHFEVTSRKSHLLARQTCQRSCASIWRRRTKTTSFTCRTQNDLTGCVLFRKILSGQYLWRKMARTLQQAPFFNHAFPAMSDRRKCSCFIDIFPPK</sequence>
<reference evidence="1 2" key="1">
    <citation type="submission" date="2012-05" db="EMBL/GenBank/DDBJ databases">
        <title>Recombination and specialization in a pathogen metapopulation.</title>
        <authorList>
            <person name="Gardiner A."/>
            <person name="Kemen E."/>
            <person name="Schultz-Larsen T."/>
            <person name="MacLean D."/>
            <person name="Van Oosterhout C."/>
            <person name="Jones J.D.G."/>
        </authorList>
    </citation>
    <scope>NUCLEOTIDE SEQUENCE [LARGE SCALE GENOMIC DNA]</scope>
    <source>
        <strain evidence="1 2">Ac Nc2</strain>
    </source>
</reference>
<dbReference type="Proteomes" id="UP000053237">
    <property type="component" value="Unassembled WGS sequence"/>
</dbReference>
<comment type="caution">
    <text evidence="1">The sequence shown here is derived from an EMBL/GenBank/DDBJ whole genome shotgun (WGS) entry which is preliminary data.</text>
</comment>
<accession>A0A024GU83</accession>
<dbReference type="InParanoid" id="A0A024GU83"/>
<proteinExistence type="predicted"/>
<dbReference type="AlphaFoldDB" id="A0A024GU83"/>
<organism evidence="1 2">
    <name type="scientific">Albugo candida</name>
    <dbReference type="NCBI Taxonomy" id="65357"/>
    <lineage>
        <taxon>Eukaryota</taxon>
        <taxon>Sar</taxon>
        <taxon>Stramenopiles</taxon>
        <taxon>Oomycota</taxon>
        <taxon>Peronosporomycetes</taxon>
        <taxon>Albuginales</taxon>
        <taxon>Albuginaceae</taxon>
        <taxon>Albugo</taxon>
    </lineage>
</organism>
<gene>
    <name evidence="1" type="ORF">BN9_116920</name>
</gene>
<name>A0A024GU83_9STRA</name>
<evidence type="ECO:0000313" key="1">
    <source>
        <dbReference type="EMBL" id="CCI50156.1"/>
    </source>
</evidence>
<protein>
    <submittedName>
        <fullName evidence="1">Uncharacterized protein</fullName>
    </submittedName>
</protein>
<keyword evidence="2" id="KW-1185">Reference proteome</keyword>
<evidence type="ECO:0000313" key="2">
    <source>
        <dbReference type="Proteomes" id="UP000053237"/>
    </source>
</evidence>
<dbReference type="EMBL" id="CAIX01000403">
    <property type="protein sequence ID" value="CCI50156.1"/>
    <property type="molecule type" value="Genomic_DNA"/>
</dbReference>